<dbReference type="PANTHER" id="PTHR43649:SF12">
    <property type="entry name" value="DIACETYLCHITOBIOSE BINDING PROTEIN DASA"/>
    <property type="match status" value="1"/>
</dbReference>
<dbReference type="Pfam" id="PF13416">
    <property type="entry name" value="SBP_bac_8"/>
    <property type="match status" value="1"/>
</dbReference>
<evidence type="ECO:0000313" key="3">
    <source>
        <dbReference type="Proteomes" id="UP000291269"/>
    </source>
</evidence>
<gene>
    <name evidence="2" type="ORF">ESZ91_09920</name>
</gene>
<dbReference type="Gene3D" id="3.40.190.10">
    <property type="entry name" value="Periplasmic binding protein-like II"/>
    <property type="match status" value="1"/>
</dbReference>
<dbReference type="OrthoDB" id="9764785at2"/>
<evidence type="ECO:0000256" key="1">
    <source>
        <dbReference type="SAM" id="SignalP"/>
    </source>
</evidence>
<dbReference type="RefSeq" id="WP_129226817.1">
    <property type="nucleotide sequence ID" value="NZ_SDOZ01000004.1"/>
</dbReference>
<dbReference type="Proteomes" id="UP000291269">
    <property type="component" value="Unassembled WGS sequence"/>
</dbReference>
<keyword evidence="1" id="KW-0732">Signal</keyword>
<keyword evidence="3" id="KW-1185">Reference proteome</keyword>
<feature type="chain" id="PRO_5039657036" evidence="1">
    <location>
        <begin position="25"/>
        <end position="468"/>
    </location>
</feature>
<sequence>MKIFKNLLMSVAVCSMLIACVACSGGNDHGLNPGSPTPVTIWHYYNGALGSTFDEMVTDFNNTLGKEKGIVVSAKSKGSIAGVEEAIRASIDGEIGAEALPQIFSVYSDTAYSVKDKIADLSNYLTASQIKEFVPSYIEEGGFEKEGEIKMFPIAKSTEVLAINKTDWDKFSEKTGADVKKFATWEGITELSEQYYAWSGGKAFFGRDAFANYMLVGSKQLGKPVFEVENGQVTFQLDSEVMRKLWDNYYVPYVKGWFKHGGKFRTDDIKSGAIVACVGSTSGVTYFPENVDNNKDPEYAIQGMILPLPNFAGTEKYAVQQGAGMAVVRSDEKTEYASTVFLRWFSEKDNNLKYSLGSGYLPVKKDLNTEEAAKEYFTDNIEISALMKSTLYTGIEIVNNYTLYTTLPFDCGTEAREIVNTSMIDKAVEDFAAIENGKVTLQQCLTVGHFEEWLKALGASLENLKDNG</sequence>
<reference evidence="2 3" key="1">
    <citation type="journal article" date="2019" name="Gut">
        <title>Antibiotics-induced monodominance of a novel gut bacterial order.</title>
        <authorList>
            <person name="Hildebrand F."/>
            <person name="Moitinho-Silva L."/>
            <person name="Blasche S."/>
            <person name="Jahn M.T."/>
            <person name="Gossmann T.I."/>
            <person name="Heuerta-Cepas J."/>
            <person name="Hercog R."/>
            <person name="Luetge M."/>
            <person name="Bahram M."/>
            <person name="Pryszlak A."/>
            <person name="Alves R.J."/>
            <person name="Waszak S.M."/>
            <person name="Zhu A."/>
            <person name="Ye L."/>
            <person name="Costea P.I."/>
            <person name="Aalvink S."/>
            <person name="Belzer C."/>
            <person name="Forslund S.K."/>
            <person name="Sunagawa S."/>
            <person name="Hentschel U."/>
            <person name="Merten C."/>
            <person name="Patil K.R."/>
            <person name="Benes V."/>
            <person name="Bork P."/>
        </authorList>
    </citation>
    <scope>NUCLEOTIDE SEQUENCE [LARGE SCALE GENOMIC DNA]</scope>
    <source>
        <strain evidence="2 3">HDS1380</strain>
    </source>
</reference>
<dbReference type="InterPro" id="IPR006059">
    <property type="entry name" value="SBP"/>
</dbReference>
<dbReference type="PANTHER" id="PTHR43649">
    <property type="entry name" value="ARABINOSE-BINDING PROTEIN-RELATED"/>
    <property type="match status" value="1"/>
</dbReference>
<dbReference type="InterPro" id="IPR050490">
    <property type="entry name" value="Bact_solute-bd_prot1"/>
</dbReference>
<dbReference type="EMBL" id="SDOZ01000004">
    <property type="protein sequence ID" value="RXZ57970.1"/>
    <property type="molecule type" value="Genomic_DNA"/>
</dbReference>
<organism evidence="2 3">
    <name type="scientific">Candidatus Borkfalkia ceftriaxoniphila</name>
    <dbReference type="NCBI Taxonomy" id="2508949"/>
    <lineage>
        <taxon>Bacteria</taxon>
        <taxon>Bacillati</taxon>
        <taxon>Bacillota</taxon>
        <taxon>Clostridia</taxon>
        <taxon>Christensenellales</taxon>
        <taxon>Christensenellaceae</taxon>
        <taxon>Candidatus Borkfalkia</taxon>
    </lineage>
</organism>
<feature type="signal peptide" evidence="1">
    <location>
        <begin position="1"/>
        <end position="24"/>
    </location>
</feature>
<evidence type="ECO:0000313" key="2">
    <source>
        <dbReference type="EMBL" id="RXZ57970.1"/>
    </source>
</evidence>
<dbReference type="PROSITE" id="PS51257">
    <property type="entry name" value="PROKAR_LIPOPROTEIN"/>
    <property type="match status" value="1"/>
</dbReference>
<dbReference type="SUPFAM" id="SSF53850">
    <property type="entry name" value="Periplasmic binding protein-like II"/>
    <property type="match status" value="1"/>
</dbReference>
<dbReference type="AlphaFoldDB" id="A0A4V1QUM7"/>
<protein>
    <submittedName>
        <fullName evidence="2">Extracellular solute-binding protein</fullName>
    </submittedName>
</protein>
<comment type="caution">
    <text evidence="2">The sequence shown here is derived from an EMBL/GenBank/DDBJ whole genome shotgun (WGS) entry which is preliminary data.</text>
</comment>
<proteinExistence type="predicted"/>
<accession>A0A4V1QUM7</accession>
<name>A0A4V1QUM7_9FIRM</name>